<keyword evidence="1" id="KW-1133">Transmembrane helix</keyword>
<dbReference type="AlphaFoldDB" id="A0A558D2M2"/>
<feature type="transmembrane region" description="Helical" evidence="1">
    <location>
        <begin position="12"/>
        <end position="35"/>
    </location>
</feature>
<accession>A0A558D2M2</accession>
<feature type="transmembrane region" description="Helical" evidence="1">
    <location>
        <begin position="73"/>
        <end position="95"/>
    </location>
</feature>
<protein>
    <submittedName>
        <fullName evidence="2">Uncharacterized protein</fullName>
    </submittedName>
</protein>
<dbReference type="Proteomes" id="UP000317355">
    <property type="component" value="Unassembled WGS sequence"/>
</dbReference>
<organism evidence="2 3">
    <name type="scientific">Sedimenticola thiotaurini</name>
    <dbReference type="NCBI Taxonomy" id="1543721"/>
    <lineage>
        <taxon>Bacteria</taxon>
        <taxon>Pseudomonadati</taxon>
        <taxon>Pseudomonadota</taxon>
        <taxon>Gammaproteobacteria</taxon>
        <taxon>Chromatiales</taxon>
        <taxon>Sedimenticolaceae</taxon>
        <taxon>Sedimenticola</taxon>
    </lineage>
</organism>
<proteinExistence type="predicted"/>
<evidence type="ECO:0000313" key="2">
    <source>
        <dbReference type="EMBL" id="TVT55260.1"/>
    </source>
</evidence>
<reference evidence="2 3" key="1">
    <citation type="submission" date="2019-07" db="EMBL/GenBank/DDBJ databases">
        <title>The pathways for chlorine oxyanion respiration interact through the shared metabolite chlorate.</title>
        <authorList>
            <person name="Barnum T.P."/>
            <person name="Cheng Y."/>
            <person name="Hill K.A."/>
            <person name="Lucas L.N."/>
            <person name="Carlson H.K."/>
            <person name="Coates J.D."/>
        </authorList>
    </citation>
    <scope>NUCLEOTIDE SEQUENCE [LARGE SCALE GENOMIC DNA]</scope>
    <source>
        <strain evidence="2">BK-3</strain>
    </source>
</reference>
<comment type="caution">
    <text evidence="2">The sequence shown here is derived from an EMBL/GenBank/DDBJ whole genome shotgun (WGS) entry which is preliminary data.</text>
</comment>
<evidence type="ECO:0000313" key="3">
    <source>
        <dbReference type="Proteomes" id="UP000317355"/>
    </source>
</evidence>
<keyword evidence="1" id="KW-0472">Membrane</keyword>
<evidence type="ECO:0000256" key="1">
    <source>
        <dbReference type="SAM" id="Phobius"/>
    </source>
</evidence>
<dbReference type="EMBL" id="VMRY01000035">
    <property type="protein sequence ID" value="TVT55260.1"/>
    <property type="molecule type" value="Genomic_DNA"/>
</dbReference>
<feature type="transmembrane region" description="Helical" evidence="1">
    <location>
        <begin position="107"/>
        <end position="128"/>
    </location>
</feature>
<name>A0A558D2M2_9GAMM</name>
<keyword evidence="1" id="KW-0812">Transmembrane</keyword>
<gene>
    <name evidence="2" type="ORF">FHK82_08825</name>
</gene>
<sequence>MTEEKPPFMNYRALFTGAIMLAALSLVMIALVVLFEVDKATAPQLLTLSALWIAPGIYTALQAKDGRLLHGMVMGVIGAFFVVLLINQSLLLFVSSGILQQLAGDKAVVVIILGGLWGAIGGIFAEIVHLRRIKKVNKAVK</sequence>
<feature type="transmembrane region" description="Helical" evidence="1">
    <location>
        <begin position="41"/>
        <end position="61"/>
    </location>
</feature>